<reference evidence="2" key="1">
    <citation type="journal article" date="2023" name="Insect Mol. Biol.">
        <title>Genome sequencing provides insights into the evolution of gene families encoding plant cell wall-degrading enzymes in longhorned beetles.</title>
        <authorList>
            <person name="Shin N.R."/>
            <person name="Okamura Y."/>
            <person name="Kirsch R."/>
            <person name="Pauchet Y."/>
        </authorList>
    </citation>
    <scope>NUCLEOTIDE SEQUENCE</scope>
    <source>
        <strain evidence="2">MMC_N1</strain>
    </source>
</reference>
<evidence type="ECO:0000313" key="2">
    <source>
        <dbReference type="EMBL" id="KAJ8985624.1"/>
    </source>
</evidence>
<accession>A0ABQ9K5P5</accession>
<dbReference type="EMBL" id="JAPWTJ010000010">
    <property type="protein sequence ID" value="KAJ8985624.1"/>
    <property type="molecule type" value="Genomic_DNA"/>
</dbReference>
<name>A0ABQ9K5P5_9CUCU</name>
<feature type="region of interest" description="Disordered" evidence="1">
    <location>
        <begin position="228"/>
        <end position="276"/>
    </location>
</feature>
<proteinExistence type="predicted"/>
<dbReference type="Proteomes" id="UP001162164">
    <property type="component" value="Unassembled WGS sequence"/>
</dbReference>
<feature type="compositionally biased region" description="Basic and acidic residues" evidence="1">
    <location>
        <begin position="261"/>
        <end position="273"/>
    </location>
</feature>
<organism evidence="2 3">
    <name type="scientific">Molorchus minor</name>
    <dbReference type="NCBI Taxonomy" id="1323400"/>
    <lineage>
        <taxon>Eukaryota</taxon>
        <taxon>Metazoa</taxon>
        <taxon>Ecdysozoa</taxon>
        <taxon>Arthropoda</taxon>
        <taxon>Hexapoda</taxon>
        <taxon>Insecta</taxon>
        <taxon>Pterygota</taxon>
        <taxon>Neoptera</taxon>
        <taxon>Endopterygota</taxon>
        <taxon>Coleoptera</taxon>
        <taxon>Polyphaga</taxon>
        <taxon>Cucujiformia</taxon>
        <taxon>Chrysomeloidea</taxon>
        <taxon>Cerambycidae</taxon>
        <taxon>Lamiinae</taxon>
        <taxon>Monochamini</taxon>
        <taxon>Molorchus</taxon>
    </lineage>
</organism>
<gene>
    <name evidence="2" type="ORF">NQ317_015119</name>
</gene>
<evidence type="ECO:0008006" key="4">
    <source>
        <dbReference type="Google" id="ProtNLM"/>
    </source>
</evidence>
<keyword evidence="3" id="KW-1185">Reference proteome</keyword>
<comment type="caution">
    <text evidence="2">The sequence shown here is derived from an EMBL/GenBank/DDBJ whole genome shotgun (WGS) entry which is preliminary data.</text>
</comment>
<feature type="compositionally biased region" description="Polar residues" evidence="1">
    <location>
        <begin position="16"/>
        <end position="28"/>
    </location>
</feature>
<dbReference type="PANTHER" id="PTHR13843">
    <property type="entry name" value="MICROTUBULE-ASSOCIATED PROTEIN"/>
    <property type="match status" value="1"/>
</dbReference>
<evidence type="ECO:0000256" key="1">
    <source>
        <dbReference type="SAM" id="MobiDB-lite"/>
    </source>
</evidence>
<evidence type="ECO:0000313" key="3">
    <source>
        <dbReference type="Proteomes" id="UP001162164"/>
    </source>
</evidence>
<feature type="compositionally biased region" description="Basic and acidic residues" evidence="1">
    <location>
        <begin position="57"/>
        <end position="69"/>
    </location>
</feature>
<sequence length="395" mass="44166">MGLRSSTPGSDDFEIITSTQSDISSGQASKMPLDSEKLDSDEELSVTSQIAYSRGSSHYDLEDDSRISSKMDPMSMSFYGALPDDESDTEKGRTDVLYGSGASLDEGDVKLDQINRNKQPTEVSSAGKDDKDPIGAWGKPLGLPAPPTYLYEITKARYTAPARNYERNLDESAKSTYLYEVTKARFSTTLDDDEDDGPEQGRNALTDSCYGELPSAFAKEHDPIASWGKPLGLPSPAPPVDNKGTPKKERKLPANVTAKNKLNDDRKRADSPSKYKNKKVNPVYVDLTYVPHHGNSYYSYVDFFRRVRARYYVFSGIEPSREVYNALLEAKQTWEDKDLEVTIIPTYDTDILGYWVAENEELLTKHKIDLSPSASRCTINLQDHETSCSAYRLEF</sequence>
<dbReference type="InterPro" id="IPR026074">
    <property type="entry name" value="MAP1"/>
</dbReference>
<protein>
    <recommendedName>
        <fullName evidence="4">Microtubule-associated protein futsch</fullName>
    </recommendedName>
</protein>
<dbReference type="PANTHER" id="PTHR13843:SF12">
    <property type="entry name" value="ATPASE F1_V1_A1 COMPLEX ALPHA_BETA SUBUNIT NUCLEOTIDE-BINDING DOMAIN-CONTAINING PROTEIN"/>
    <property type="match status" value="1"/>
</dbReference>
<feature type="region of interest" description="Disordered" evidence="1">
    <location>
        <begin position="1"/>
        <end position="139"/>
    </location>
</feature>
<feature type="compositionally biased region" description="Polar residues" evidence="1">
    <location>
        <begin position="45"/>
        <end position="56"/>
    </location>
</feature>